<dbReference type="EMBL" id="KN847497">
    <property type="protein sequence ID" value="KIW13168.1"/>
    <property type="molecule type" value="Genomic_DNA"/>
</dbReference>
<dbReference type="GO" id="GO:0006623">
    <property type="term" value="P:protein targeting to vacuole"/>
    <property type="evidence" value="ECO:0007669"/>
    <property type="project" value="TreeGrafter"/>
</dbReference>
<dbReference type="Proteomes" id="UP000053328">
    <property type="component" value="Unassembled WGS sequence"/>
</dbReference>
<feature type="repeat" description="WD" evidence="10">
    <location>
        <begin position="1127"/>
        <end position="1159"/>
    </location>
</feature>
<dbReference type="PANTHER" id="PTHR17583:SF0">
    <property type="entry name" value="PHOSPHOINOSITIDE 3-KINASE REGULATORY SUBUNIT 4"/>
    <property type="match status" value="1"/>
</dbReference>
<dbReference type="SUPFAM" id="SSF48371">
    <property type="entry name" value="ARM repeat"/>
    <property type="match status" value="1"/>
</dbReference>
<dbReference type="PROSITE" id="PS50011">
    <property type="entry name" value="PROTEIN_KINASE_DOM"/>
    <property type="match status" value="1"/>
</dbReference>
<dbReference type="PANTHER" id="PTHR17583">
    <property type="entry name" value="PHOSPHOINOSITIDE 3-KINASE REGULATORY SUBUNIT 4"/>
    <property type="match status" value="1"/>
</dbReference>
<feature type="compositionally biased region" description="Polar residues" evidence="11">
    <location>
        <begin position="906"/>
        <end position="918"/>
    </location>
</feature>
<keyword evidence="6" id="KW-0547">Nucleotide-binding</keyword>
<evidence type="ECO:0000256" key="7">
    <source>
        <dbReference type="ARBA" id="ARBA00022777"/>
    </source>
</evidence>
<dbReference type="PROSITE" id="PS50294">
    <property type="entry name" value="WD_REPEATS_REGION"/>
    <property type="match status" value="1"/>
</dbReference>
<dbReference type="InterPro" id="IPR008271">
    <property type="entry name" value="Ser/Thr_kinase_AS"/>
</dbReference>
<dbReference type="GO" id="GO:0034272">
    <property type="term" value="C:phosphatidylinositol 3-kinase complex, class III, type II"/>
    <property type="evidence" value="ECO:0007669"/>
    <property type="project" value="TreeGrafter"/>
</dbReference>
<dbReference type="GO" id="GO:0005770">
    <property type="term" value="C:late endosome"/>
    <property type="evidence" value="ECO:0007669"/>
    <property type="project" value="TreeGrafter"/>
</dbReference>
<dbReference type="Pfam" id="PF00069">
    <property type="entry name" value="Pkinase"/>
    <property type="match status" value="1"/>
</dbReference>
<dbReference type="Pfam" id="PF22956">
    <property type="entry name" value="VPS15-like_hel"/>
    <property type="match status" value="1"/>
</dbReference>
<dbReference type="SUPFAM" id="SSF56112">
    <property type="entry name" value="Protein kinase-like (PK-like)"/>
    <property type="match status" value="1"/>
</dbReference>
<keyword evidence="5" id="KW-0677">Repeat</keyword>
<dbReference type="InterPro" id="IPR021133">
    <property type="entry name" value="HEAT_type_2"/>
</dbReference>
<evidence type="ECO:0000313" key="14">
    <source>
        <dbReference type="Proteomes" id="UP000053328"/>
    </source>
</evidence>
<accession>A0A0D2B2L6</accession>
<sequence length="1663" mass="184457">MGQGYSMTTLSAASATIDVPELADLIHEKTLASARFMKSVRARSPQGFVFVKAVMKPYSSFQVQEYVRQITEERNVLSDIPNALGYQRIVEVGSGGFLVRQYMFSSVYDRISTRPFLEDIEKKWLAFQLLCGVRDCHARNIYHGDIKTENLLVTSWNWLYLTDFSSSFKPTYLPEDNPADFSFYFDTSSRRTCYIAPERFTTSESDDTQGDLTWAMDIFSVGCAIAEMFLEGPIFSLSQIFKYRAGEYSPEHTHLNKIEDPEVKAMILNMIELDPEKRYSAEQILSFYRGKIFPEYFYSFLHQYMWDLTRSATATRPVGLDTASLAECDEKINRVYFDFDKISFFLGYGPSPAKKSSRAPLTLRSSNRAKAADTDPSLYDGSLIFLTLVVSSMRNTAKASARLKACDLLVAFAERLPDEAKLDRILPYIIGLLSDSSDVVVAAGIYAMTSIFEMIEVVSPINAYVFPEYIFPRMRHFILNPTTQPSVLIRSAYASCLASLALSSLRILDMVHAIRADGRLPALREDDLAPESSYHGLYDIARAELIPHFEEATIALLTDPEPPVRRALLGSITRLCVFFGSSRAGDVVLPHLNTYLNDKDWILRCSFFEALVGVASYVGTSSLEKFILPIMVGSLTDIENFVVEKVFRSLARMAALGLLQKSTTWELIGIAARFLVHPSIWVRESAVQFLVLSARYISAADQYCIVVPMIQPFLRTKPHVLSEDRILDNLKRPLPKAVFDAAVQWATRKGNSLFWTAASRDGALSLSDPAMPQNPSNLTKRLLTRIPPSQKDKDDQASFETLKNLGMTADDEIKLLALREYIFKISKHKPPDDPNEKHAFLNNIVSLNQINVTPQNVFFDQREALREIKSRVSLVKGTSRKDERHSLADALLDASTSIDERRRNSPSDNGSGRQTPTTRPIDIRSRMNEIKSSGPVVNVETASSPSRPSVSNGTGSPLDRLSLRRKPLELRHRNSGLNLMNRRDSTKADAEISTSSENAFGRVDGPPPRKGAAGPSALTVAASRAAKSRSVSPRSGGSGGSRTPLYEPNHSYTGNDPNVLRLLDNHFMENFPVDQMDFGPNRPPADSKTAIRRATDVFQQNTGRVAQQELSFRADPWRPSGQLVTQFSEHTAAINRVCAAPDHAFFVTASDDGTCKIWDTIRLEKNVTPRSRHTHRHAEGTKVKSLCFVSGSHTFLSGADDGSIHAIRVDYKSVDGGESSRYGKPILVRDYQIPSKSATQNLDLVTEAAAVNVKPEHAVWMYHYRTQTSQSVLLVATNECRILAVDLKNMEVIHCMENPAHHGTPTTFCVDKKHHWLLLGTSHGILDLWDLRFRLRLRSFGIQTDARIDRVIIHPAKGHGRWVMASAGGEISVWDVEKLVCRELWRPSTFIPPTRPRPYEVWSPDEESSERILSRFARSSAEDGVVPAAAPQVHPALSNGSPVKARLAGTGETADLPKQPSWSAPSIPAVYILHDYLANPSQPDNPHKYPLLFTGGADRDLRYWDVQRPENSFIISGPDLYSDDAAVKATYEVTYPLALNAGAQIALVQEKLGEDAASGGGGSSSSTRGTPKKQPPSRSIKDHDAAIRSGSPVSQAAASPSKASSSGLSSSASAKLPRSTIISTAQQHILRTHMDGITDVVVLRKPYGCVVSVDQAGTVFVFH</sequence>
<dbReference type="SUPFAM" id="SSF50978">
    <property type="entry name" value="WD40 repeat-like"/>
    <property type="match status" value="1"/>
</dbReference>
<evidence type="ECO:0000259" key="12">
    <source>
        <dbReference type="PROSITE" id="PS50011"/>
    </source>
</evidence>
<organism evidence="13 14">
    <name type="scientific">Exophiala spinifera</name>
    <dbReference type="NCBI Taxonomy" id="91928"/>
    <lineage>
        <taxon>Eukaryota</taxon>
        <taxon>Fungi</taxon>
        <taxon>Dikarya</taxon>
        <taxon>Ascomycota</taxon>
        <taxon>Pezizomycotina</taxon>
        <taxon>Eurotiomycetes</taxon>
        <taxon>Chaetothyriomycetidae</taxon>
        <taxon>Chaetothyriales</taxon>
        <taxon>Herpotrichiellaceae</taxon>
        <taxon>Exophiala</taxon>
    </lineage>
</organism>
<dbReference type="PROSITE" id="PS00108">
    <property type="entry name" value="PROTEIN_KINASE_ST"/>
    <property type="match status" value="1"/>
</dbReference>
<evidence type="ECO:0000256" key="2">
    <source>
        <dbReference type="ARBA" id="ARBA00022527"/>
    </source>
</evidence>
<dbReference type="InterPro" id="IPR001680">
    <property type="entry name" value="WD40_rpt"/>
</dbReference>
<dbReference type="GeneID" id="27335438"/>
<keyword evidence="14" id="KW-1185">Reference proteome</keyword>
<dbReference type="RefSeq" id="XP_016233384.1">
    <property type="nucleotide sequence ID" value="XM_016382681.1"/>
</dbReference>
<dbReference type="InterPro" id="IPR045162">
    <property type="entry name" value="Vps15-like"/>
</dbReference>
<dbReference type="GO" id="GO:0045324">
    <property type="term" value="P:late endosome to vacuole transport"/>
    <property type="evidence" value="ECO:0007669"/>
    <property type="project" value="InterPro"/>
</dbReference>
<feature type="domain" description="Protein kinase" evidence="12">
    <location>
        <begin position="1"/>
        <end position="305"/>
    </location>
</feature>
<evidence type="ECO:0000256" key="11">
    <source>
        <dbReference type="SAM" id="MobiDB-lite"/>
    </source>
</evidence>
<keyword evidence="4" id="KW-0808">Transferase</keyword>
<dbReference type="OrthoDB" id="242910at2759"/>
<dbReference type="GO" id="GO:0034271">
    <property type="term" value="C:phosphatidylinositol 3-kinase complex, class III, type I"/>
    <property type="evidence" value="ECO:0007669"/>
    <property type="project" value="TreeGrafter"/>
</dbReference>
<dbReference type="Gene3D" id="1.25.10.10">
    <property type="entry name" value="Leucine-rich Repeat Variant"/>
    <property type="match status" value="1"/>
</dbReference>
<dbReference type="GO" id="GO:0004674">
    <property type="term" value="F:protein serine/threonine kinase activity"/>
    <property type="evidence" value="ECO:0007669"/>
    <property type="project" value="UniProtKB-KW"/>
</dbReference>
<dbReference type="InterPro" id="IPR000719">
    <property type="entry name" value="Prot_kinase_dom"/>
</dbReference>
<protein>
    <recommendedName>
        <fullName evidence="1">non-specific serine/threonine protein kinase</fullName>
        <ecNumber evidence="1">2.7.11.1</ecNumber>
    </recommendedName>
</protein>
<dbReference type="SMART" id="SM00320">
    <property type="entry name" value="WD40"/>
    <property type="match status" value="5"/>
</dbReference>
<dbReference type="GO" id="GO:0005524">
    <property type="term" value="F:ATP binding"/>
    <property type="evidence" value="ECO:0007669"/>
    <property type="project" value="UniProtKB-KW"/>
</dbReference>
<dbReference type="CDD" id="cd13980">
    <property type="entry name" value="STKc_Vps15"/>
    <property type="match status" value="1"/>
</dbReference>
<evidence type="ECO:0000256" key="4">
    <source>
        <dbReference type="ARBA" id="ARBA00022679"/>
    </source>
</evidence>
<feature type="compositionally biased region" description="Polar residues" evidence="11">
    <location>
        <begin position="940"/>
        <end position="955"/>
    </location>
</feature>
<dbReference type="InterPro" id="IPR011009">
    <property type="entry name" value="Kinase-like_dom_sf"/>
</dbReference>
<keyword evidence="2" id="KW-0723">Serine/threonine-protein kinase</keyword>
<feature type="region of interest" description="Disordered" evidence="11">
    <location>
        <begin position="1554"/>
        <end position="1612"/>
    </location>
</feature>
<feature type="repeat" description="HEAT" evidence="9">
    <location>
        <begin position="588"/>
        <end position="626"/>
    </location>
</feature>
<dbReference type="InterPro" id="IPR016024">
    <property type="entry name" value="ARM-type_fold"/>
</dbReference>
<proteinExistence type="predicted"/>
<dbReference type="HOGENOM" id="CLU_001696_0_1_1"/>
<dbReference type="GO" id="GO:0016236">
    <property type="term" value="P:macroautophagy"/>
    <property type="evidence" value="ECO:0007669"/>
    <property type="project" value="InterPro"/>
</dbReference>
<feature type="compositionally biased region" description="Low complexity" evidence="11">
    <location>
        <begin position="1021"/>
        <end position="1035"/>
    </location>
</feature>
<evidence type="ECO:0000256" key="6">
    <source>
        <dbReference type="ARBA" id="ARBA00022741"/>
    </source>
</evidence>
<dbReference type="InterPro" id="IPR011989">
    <property type="entry name" value="ARM-like"/>
</dbReference>
<dbReference type="Gene3D" id="2.130.10.10">
    <property type="entry name" value="YVTN repeat-like/Quinoprotein amine dehydrogenase"/>
    <property type="match status" value="2"/>
</dbReference>
<dbReference type="InterPro" id="IPR036322">
    <property type="entry name" value="WD40_repeat_dom_sf"/>
</dbReference>
<evidence type="ECO:0000256" key="10">
    <source>
        <dbReference type="PROSITE-ProRule" id="PRU00221"/>
    </source>
</evidence>
<dbReference type="GO" id="GO:0071561">
    <property type="term" value="C:nucleus-vacuole junction"/>
    <property type="evidence" value="ECO:0007669"/>
    <property type="project" value="TreeGrafter"/>
</dbReference>
<feature type="compositionally biased region" description="Basic and acidic residues" evidence="11">
    <location>
        <begin position="981"/>
        <end position="990"/>
    </location>
</feature>
<feature type="compositionally biased region" description="Low complexity" evidence="11">
    <location>
        <begin position="1589"/>
        <end position="1612"/>
    </location>
</feature>
<evidence type="ECO:0000256" key="3">
    <source>
        <dbReference type="ARBA" id="ARBA00022574"/>
    </source>
</evidence>
<dbReference type="Pfam" id="PF00400">
    <property type="entry name" value="WD40"/>
    <property type="match status" value="1"/>
</dbReference>
<evidence type="ECO:0000256" key="1">
    <source>
        <dbReference type="ARBA" id="ARBA00012513"/>
    </source>
</evidence>
<dbReference type="PROSITE" id="PS50077">
    <property type="entry name" value="HEAT_REPEAT"/>
    <property type="match status" value="1"/>
</dbReference>
<reference evidence="13 14" key="1">
    <citation type="submission" date="2015-01" db="EMBL/GenBank/DDBJ databases">
        <title>The Genome Sequence of Exophiala spinifera CBS89968.</title>
        <authorList>
            <consortium name="The Broad Institute Genomics Platform"/>
            <person name="Cuomo C."/>
            <person name="de Hoog S."/>
            <person name="Gorbushina A."/>
            <person name="Stielow B."/>
            <person name="Teixiera M."/>
            <person name="Abouelleil A."/>
            <person name="Chapman S.B."/>
            <person name="Priest M."/>
            <person name="Young S.K."/>
            <person name="Wortman J."/>
            <person name="Nusbaum C."/>
            <person name="Birren B."/>
        </authorList>
    </citation>
    <scope>NUCLEOTIDE SEQUENCE [LARGE SCALE GENOMIC DNA]</scope>
    <source>
        <strain evidence="13 14">CBS 89968</strain>
    </source>
</reference>
<dbReference type="InterPro" id="IPR055231">
    <property type="entry name" value="2AA_helical"/>
</dbReference>
<dbReference type="Gene3D" id="1.10.510.10">
    <property type="entry name" value="Transferase(Phosphotransferase) domain 1"/>
    <property type="match status" value="1"/>
</dbReference>
<dbReference type="PROSITE" id="PS50082">
    <property type="entry name" value="WD_REPEATS_2"/>
    <property type="match status" value="1"/>
</dbReference>
<dbReference type="FunFam" id="1.10.510.10:FF:000497">
    <property type="entry name" value="Phosphoinositide 3-kinase regulatory subunit"/>
    <property type="match status" value="1"/>
</dbReference>
<dbReference type="EC" id="2.7.11.1" evidence="1"/>
<name>A0A0D2B2L6_9EURO</name>
<keyword evidence="3 10" id="KW-0853">WD repeat</keyword>
<evidence type="ECO:0000256" key="9">
    <source>
        <dbReference type="PROSITE-ProRule" id="PRU00103"/>
    </source>
</evidence>
<dbReference type="VEuPathDB" id="FungiDB:PV08_08355"/>
<evidence type="ECO:0000256" key="8">
    <source>
        <dbReference type="ARBA" id="ARBA00022840"/>
    </source>
</evidence>
<evidence type="ECO:0000313" key="13">
    <source>
        <dbReference type="EMBL" id="KIW13168.1"/>
    </source>
</evidence>
<keyword evidence="8" id="KW-0067">ATP-binding</keyword>
<evidence type="ECO:0000256" key="5">
    <source>
        <dbReference type="ARBA" id="ARBA00022737"/>
    </source>
</evidence>
<feature type="region of interest" description="Disordered" evidence="11">
    <location>
        <begin position="891"/>
        <end position="1053"/>
    </location>
</feature>
<dbReference type="STRING" id="91928.A0A0D2B2L6"/>
<gene>
    <name evidence="13" type="ORF">PV08_08355</name>
</gene>
<dbReference type="InterPro" id="IPR015943">
    <property type="entry name" value="WD40/YVTN_repeat-like_dom_sf"/>
</dbReference>
<dbReference type="SMART" id="SM00220">
    <property type="entry name" value="S_TKc"/>
    <property type="match status" value="1"/>
</dbReference>
<keyword evidence="7" id="KW-0418">Kinase</keyword>